<evidence type="ECO:0000313" key="3">
    <source>
        <dbReference type="Proteomes" id="UP000271010"/>
    </source>
</evidence>
<dbReference type="Proteomes" id="UP000271010">
    <property type="component" value="Unassembled WGS sequence"/>
</dbReference>
<dbReference type="AlphaFoldDB" id="A0A3M9MRU6"/>
<protein>
    <recommendedName>
        <fullName evidence="4">DUF3575 domain-containing protein</fullName>
    </recommendedName>
</protein>
<keyword evidence="3" id="KW-1185">Reference proteome</keyword>
<keyword evidence="1" id="KW-0732">Signal</keyword>
<evidence type="ECO:0008006" key="4">
    <source>
        <dbReference type="Google" id="ProtNLM"/>
    </source>
</evidence>
<feature type="chain" id="PRO_5017940039" description="DUF3575 domain-containing protein" evidence="1">
    <location>
        <begin position="25"/>
        <end position="218"/>
    </location>
</feature>
<feature type="signal peptide" evidence="1">
    <location>
        <begin position="1"/>
        <end position="24"/>
    </location>
</feature>
<sequence length="218" mass="24121">MNMGLRRYKCWVLLFLWGSLPAHGQELTAEVFAGTSWSLPMPLKIVQPGEARIRLKARYRTRPWTGAPYYAYRLGYGNWSAELVHHKVYLQNPTPEVEHFEVSHGYNLVMLSRAVPLAGTPGVFRVGLGLVIGHPEGRVRGKPINPVKSLLGGGYHIAGFCLQAAVGPKLGVADHWFFRPEAKLTAAWARMPLAGGGSVTVPNVALHTLLGFGYRRQR</sequence>
<dbReference type="EMBL" id="RJJE01000017">
    <property type="protein sequence ID" value="RNI28221.1"/>
    <property type="molecule type" value="Genomic_DNA"/>
</dbReference>
<accession>A0A3M9MRU6</accession>
<comment type="caution">
    <text evidence="2">The sequence shown here is derived from an EMBL/GenBank/DDBJ whole genome shotgun (WGS) entry which is preliminary data.</text>
</comment>
<gene>
    <name evidence="2" type="ORF">EFA69_19335</name>
</gene>
<proteinExistence type="predicted"/>
<organism evidence="2 3">
    <name type="scientific">Rufibacter immobilis</name>
    <dbReference type="NCBI Taxonomy" id="1348778"/>
    <lineage>
        <taxon>Bacteria</taxon>
        <taxon>Pseudomonadati</taxon>
        <taxon>Bacteroidota</taxon>
        <taxon>Cytophagia</taxon>
        <taxon>Cytophagales</taxon>
        <taxon>Hymenobacteraceae</taxon>
        <taxon>Rufibacter</taxon>
    </lineage>
</organism>
<evidence type="ECO:0000313" key="2">
    <source>
        <dbReference type="EMBL" id="RNI28221.1"/>
    </source>
</evidence>
<name>A0A3M9MRU6_9BACT</name>
<reference evidence="2 3" key="1">
    <citation type="submission" date="2018-11" db="EMBL/GenBank/DDBJ databases">
        <title>Rufibacter latericius sp. nov., isolated from water in Baiyang Lake.</title>
        <authorList>
            <person name="Yang Y."/>
        </authorList>
    </citation>
    <scope>NUCLEOTIDE SEQUENCE [LARGE SCALE GENOMIC DNA]</scope>
    <source>
        <strain evidence="2 3">MCC P1</strain>
    </source>
</reference>
<evidence type="ECO:0000256" key="1">
    <source>
        <dbReference type="SAM" id="SignalP"/>
    </source>
</evidence>